<dbReference type="NCBIfam" id="TIGR01947">
    <property type="entry name" value="rnfG"/>
    <property type="match status" value="1"/>
</dbReference>
<dbReference type="PANTHER" id="PTHR36118">
    <property type="entry name" value="ION-TRANSLOCATING OXIDOREDUCTASE COMPLEX SUBUNIT G"/>
    <property type="match status" value="1"/>
</dbReference>
<evidence type="ECO:0000313" key="9">
    <source>
        <dbReference type="EMBL" id="MBM0108703.1"/>
    </source>
</evidence>
<organism evidence="9 10">
    <name type="scientific">Steroidobacter gossypii</name>
    <dbReference type="NCBI Taxonomy" id="2805490"/>
    <lineage>
        <taxon>Bacteria</taxon>
        <taxon>Pseudomonadati</taxon>
        <taxon>Pseudomonadota</taxon>
        <taxon>Gammaproteobacteria</taxon>
        <taxon>Steroidobacterales</taxon>
        <taxon>Steroidobacteraceae</taxon>
        <taxon>Steroidobacter</taxon>
    </lineage>
</organism>
<comment type="subcellular location">
    <subcellularLocation>
        <location evidence="6">Cell inner membrane</location>
        <topology evidence="6">Single-pass membrane protein</topology>
    </subcellularLocation>
</comment>
<dbReference type="EMBL" id="JAEVLS010000009">
    <property type="protein sequence ID" value="MBM0108703.1"/>
    <property type="molecule type" value="Genomic_DNA"/>
</dbReference>
<keyword evidence="6" id="KW-1278">Translocase</keyword>
<keyword evidence="10" id="KW-1185">Reference proteome</keyword>
<dbReference type="Pfam" id="PF04205">
    <property type="entry name" value="FMN_bind"/>
    <property type="match status" value="1"/>
</dbReference>
<evidence type="ECO:0000256" key="4">
    <source>
        <dbReference type="ARBA" id="ARBA00022643"/>
    </source>
</evidence>
<keyword evidence="6 7" id="KW-1133">Transmembrane helix</keyword>
<evidence type="ECO:0000259" key="8">
    <source>
        <dbReference type="SMART" id="SM00900"/>
    </source>
</evidence>
<protein>
    <recommendedName>
        <fullName evidence="6">Ion-translocating oxidoreductase complex subunit G</fullName>
        <ecNumber evidence="6">7.-.-.-</ecNumber>
    </recommendedName>
    <alternativeName>
        <fullName evidence="6">Rnf electron transport complex subunit G</fullName>
    </alternativeName>
</protein>
<evidence type="ECO:0000256" key="6">
    <source>
        <dbReference type="HAMAP-Rule" id="MF_00479"/>
    </source>
</evidence>
<keyword evidence="3 6" id="KW-0285">Flavoprotein</keyword>
<evidence type="ECO:0000313" key="10">
    <source>
        <dbReference type="Proteomes" id="UP000661077"/>
    </source>
</evidence>
<dbReference type="InterPro" id="IPR010209">
    <property type="entry name" value="Ion_transpt_RnfG/RsxG"/>
</dbReference>
<name>A0ABS1X653_9GAMM</name>
<evidence type="ECO:0000256" key="1">
    <source>
        <dbReference type="ARBA" id="ARBA00022448"/>
    </source>
</evidence>
<dbReference type="SMART" id="SM00900">
    <property type="entry name" value="FMN_bind"/>
    <property type="match status" value="1"/>
</dbReference>
<sequence>MATPADKRNIAGPAATLAIIAAVFTIGLVVIANVTRERIARNQEAWIKEHLDALVAPQNYDNDPLTDTTEVSAPDLLGTAGPVTAYRMRKAGAPVAVALRSIAPDGYRGPLELLVAIAPGGQLLGVQVIRHNETPGLGDAFENRDAGWLDRFRGLSLSNPPQQRWSVRRDGGDFDAFTGATITPRAIVKAVRRTLEYYRGNEDRLYQDGKPQ</sequence>
<evidence type="ECO:0000256" key="3">
    <source>
        <dbReference type="ARBA" id="ARBA00022630"/>
    </source>
</evidence>
<evidence type="ECO:0000256" key="2">
    <source>
        <dbReference type="ARBA" id="ARBA00022553"/>
    </source>
</evidence>
<keyword evidence="2 6" id="KW-0597">Phosphoprotein</keyword>
<evidence type="ECO:0000256" key="5">
    <source>
        <dbReference type="ARBA" id="ARBA00022982"/>
    </source>
</evidence>
<dbReference type="PANTHER" id="PTHR36118:SF1">
    <property type="entry name" value="ION-TRANSLOCATING OXIDOREDUCTASE COMPLEX SUBUNIT G"/>
    <property type="match status" value="1"/>
</dbReference>
<feature type="transmembrane region" description="Helical" evidence="7">
    <location>
        <begin position="12"/>
        <end position="34"/>
    </location>
</feature>
<comment type="caution">
    <text evidence="9">The sequence shown here is derived from an EMBL/GenBank/DDBJ whole genome shotgun (WGS) entry which is preliminary data.</text>
</comment>
<keyword evidence="6" id="KW-0997">Cell inner membrane</keyword>
<keyword evidence="5 6" id="KW-0249">Electron transport</keyword>
<feature type="modified residue" description="FMN phosphoryl threonine" evidence="6">
    <location>
        <position position="181"/>
    </location>
</feature>
<gene>
    <name evidence="9" type="primary">rsxG</name>
    <name evidence="6" type="synonym">rnfG</name>
    <name evidence="9" type="ORF">JM946_28560</name>
</gene>
<keyword evidence="6 7" id="KW-0812">Transmembrane</keyword>
<comment type="similarity">
    <text evidence="6">Belongs to the RnfG family.</text>
</comment>
<dbReference type="Proteomes" id="UP000661077">
    <property type="component" value="Unassembled WGS sequence"/>
</dbReference>
<dbReference type="InterPro" id="IPR007329">
    <property type="entry name" value="FMN-bd"/>
</dbReference>
<keyword evidence="1 6" id="KW-0813">Transport</keyword>
<evidence type="ECO:0000256" key="7">
    <source>
        <dbReference type="SAM" id="Phobius"/>
    </source>
</evidence>
<feature type="domain" description="FMN-binding" evidence="8">
    <location>
        <begin position="106"/>
        <end position="198"/>
    </location>
</feature>
<dbReference type="RefSeq" id="WP_203170872.1">
    <property type="nucleotide sequence ID" value="NZ_JAEVLS010000009.1"/>
</dbReference>
<dbReference type="PIRSF" id="PIRSF006091">
    <property type="entry name" value="E_trnsport_RnfG"/>
    <property type="match status" value="1"/>
</dbReference>
<keyword evidence="6" id="KW-1003">Cell membrane</keyword>
<comment type="subunit">
    <text evidence="6">The complex is composed of six subunits: RnfA, RnfB, RnfC, RnfD, RnfE and RnfG.</text>
</comment>
<keyword evidence="6 7" id="KW-0472">Membrane</keyword>
<proteinExistence type="inferred from homology"/>
<keyword evidence="4 6" id="KW-0288">FMN</keyword>
<reference evidence="9 10" key="1">
    <citation type="journal article" date="2021" name="Int. J. Syst. Evol. Microbiol.">
        <title>Steroidobacter gossypii sp. nov., isolated from soil of cotton cropping field.</title>
        <authorList>
            <person name="Huang R."/>
            <person name="Yang S."/>
            <person name="Zhen C."/>
            <person name="Liu W."/>
        </authorList>
    </citation>
    <scope>NUCLEOTIDE SEQUENCE [LARGE SCALE GENOMIC DNA]</scope>
    <source>
        <strain evidence="9 10">S1-65</strain>
    </source>
</reference>
<comment type="function">
    <text evidence="6">Part of a membrane-bound complex that couples electron transfer with translocation of ions across the membrane.</text>
</comment>
<accession>A0ABS1X653</accession>
<comment type="cofactor">
    <cofactor evidence="6">
        <name>FMN</name>
        <dbReference type="ChEBI" id="CHEBI:58210"/>
    </cofactor>
</comment>
<dbReference type="NCBIfam" id="NF002519">
    <property type="entry name" value="PRK01908.1"/>
    <property type="match status" value="1"/>
</dbReference>
<dbReference type="HAMAP" id="MF_00479">
    <property type="entry name" value="RsxG_RnfG"/>
    <property type="match status" value="1"/>
</dbReference>
<dbReference type="EC" id="7.-.-.-" evidence="6"/>